<organism evidence="5 6">
    <name type="scientific">Trichoderma asperellum (strain ATCC 204424 / CBS 433.97 / NBRC 101777)</name>
    <dbReference type="NCBI Taxonomy" id="1042311"/>
    <lineage>
        <taxon>Eukaryota</taxon>
        <taxon>Fungi</taxon>
        <taxon>Dikarya</taxon>
        <taxon>Ascomycota</taxon>
        <taxon>Pezizomycotina</taxon>
        <taxon>Sordariomycetes</taxon>
        <taxon>Hypocreomycetidae</taxon>
        <taxon>Hypocreales</taxon>
        <taxon>Hypocreaceae</taxon>
        <taxon>Trichoderma</taxon>
    </lineage>
</organism>
<dbReference type="EMBL" id="KZ679264">
    <property type="protein sequence ID" value="PTB39748.1"/>
    <property type="molecule type" value="Genomic_DNA"/>
</dbReference>
<dbReference type="InterPro" id="IPR051356">
    <property type="entry name" value="SOX/SOX-like_TF"/>
</dbReference>
<feature type="domain" description="HMG box" evidence="4">
    <location>
        <begin position="1"/>
        <end position="70"/>
    </location>
</feature>
<keyword evidence="2 3" id="KW-0539">Nucleus</keyword>
<evidence type="ECO:0000256" key="1">
    <source>
        <dbReference type="ARBA" id="ARBA00023125"/>
    </source>
</evidence>
<feature type="non-terminal residue" evidence="5">
    <location>
        <position position="1"/>
    </location>
</feature>
<protein>
    <recommendedName>
        <fullName evidence="4">HMG box domain-containing protein</fullName>
    </recommendedName>
</protein>
<dbReference type="Proteomes" id="UP000240493">
    <property type="component" value="Unassembled WGS sequence"/>
</dbReference>
<gene>
    <name evidence="5" type="ORF">M441DRAFT_110959</name>
</gene>
<dbReference type="OrthoDB" id="2307332at2759"/>
<keyword evidence="1 3" id="KW-0238">DNA-binding</keyword>
<dbReference type="STRING" id="1042311.A0A2T3Z4J4"/>
<name>A0A2T3Z4J4_TRIA4</name>
<dbReference type="InterPro" id="IPR036910">
    <property type="entry name" value="HMG_box_dom_sf"/>
</dbReference>
<dbReference type="GO" id="GO:0000981">
    <property type="term" value="F:DNA-binding transcription factor activity, RNA polymerase II-specific"/>
    <property type="evidence" value="ECO:0007669"/>
    <property type="project" value="TreeGrafter"/>
</dbReference>
<evidence type="ECO:0000256" key="2">
    <source>
        <dbReference type="ARBA" id="ARBA00023242"/>
    </source>
</evidence>
<dbReference type="InterPro" id="IPR009071">
    <property type="entry name" value="HMG_box_dom"/>
</dbReference>
<evidence type="ECO:0000313" key="5">
    <source>
        <dbReference type="EMBL" id="PTB39748.1"/>
    </source>
</evidence>
<dbReference type="AlphaFoldDB" id="A0A2T3Z4J4"/>
<reference evidence="5 6" key="1">
    <citation type="submission" date="2016-07" db="EMBL/GenBank/DDBJ databases">
        <title>Multiple horizontal gene transfer events from other fungi enriched the ability of initially mycotrophic Trichoderma (Ascomycota) to feed on dead plant biomass.</title>
        <authorList>
            <consortium name="DOE Joint Genome Institute"/>
            <person name="Aerts A."/>
            <person name="Atanasova L."/>
            <person name="Chenthamara K."/>
            <person name="Zhang J."/>
            <person name="Grujic M."/>
            <person name="Henrissat B."/>
            <person name="Kuo A."/>
            <person name="Salamov A."/>
            <person name="Lipzen A."/>
            <person name="Labutti K."/>
            <person name="Barry K."/>
            <person name="Miao Y."/>
            <person name="Rahimi M.J."/>
            <person name="Shen Q."/>
            <person name="Grigoriev I.V."/>
            <person name="Kubicek C.P."/>
            <person name="Druzhinina I.S."/>
        </authorList>
    </citation>
    <scope>NUCLEOTIDE SEQUENCE [LARGE SCALE GENOMIC DNA]</scope>
    <source>
        <strain evidence="5 6">CBS 433.97</strain>
    </source>
</reference>
<dbReference type="Pfam" id="PF00505">
    <property type="entry name" value="HMG_box"/>
    <property type="match status" value="1"/>
</dbReference>
<proteinExistence type="predicted"/>
<dbReference type="PANTHER" id="PTHR45789">
    <property type="entry name" value="FI18025P1"/>
    <property type="match status" value="1"/>
</dbReference>
<dbReference type="SUPFAM" id="SSF47095">
    <property type="entry name" value="HMG-box"/>
    <property type="match status" value="1"/>
</dbReference>
<evidence type="ECO:0000313" key="6">
    <source>
        <dbReference type="Proteomes" id="UP000240493"/>
    </source>
</evidence>
<evidence type="ECO:0000259" key="4">
    <source>
        <dbReference type="PROSITE" id="PS50118"/>
    </source>
</evidence>
<dbReference type="PANTHER" id="PTHR45789:SF2">
    <property type="entry name" value="FI18025P1"/>
    <property type="match status" value="1"/>
</dbReference>
<dbReference type="SMART" id="SM00398">
    <property type="entry name" value="HMG"/>
    <property type="match status" value="1"/>
</dbReference>
<feature type="non-terminal residue" evidence="5">
    <location>
        <position position="73"/>
    </location>
</feature>
<feature type="DNA-binding region" description="HMG box" evidence="3">
    <location>
        <begin position="1"/>
        <end position="70"/>
    </location>
</feature>
<dbReference type="Gene3D" id="1.10.30.10">
    <property type="entry name" value="High mobility group box domain"/>
    <property type="match status" value="1"/>
</dbReference>
<accession>A0A2T3Z4J4</accession>
<evidence type="ECO:0000256" key="3">
    <source>
        <dbReference type="PROSITE-ProRule" id="PRU00267"/>
    </source>
</evidence>
<dbReference type="PROSITE" id="PS50118">
    <property type="entry name" value="HMG_BOX_2"/>
    <property type="match status" value="1"/>
</dbReference>
<dbReference type="CDD" id="cd01389">
    <property type="entry name" value="HMG-box_ROX1-like"/>
    <property type="match status" value="1"/>
</dbReference>
<keyword evidence="6" id="KW-1185">Reference proteome</keyword>
<sequence>IKRPLNAFMLYRKFYQDVAKTCCTKNNHQQVSTVCGDSWKNLESSQLVREFTRLAAEERKRHVEAFPSYKYDP</sequence>
<dbReference type="GO" id="GO:0000978">
    <property type="term" value="F:RNA polymerase II cis-regulatory region sequence-specific DNA binding"/>
    <property type="evidence" value="ECO:0007669"/>
    <property type="project" value="TreeGrafter"/>
</dbReference>
<dbReference type="GO" id="GO:0005634">
    <property type="term" value="C:nucleus"/>
    <property type="evidence" value="ECO:0007669"/>
    <property type="project" value="UniProtKB-UniRule"/>
</dbReference>